<dbReference type="Proteomes" id="UP000287416">
    <property type="component" value="Segment"/>
</dbReference>
<dbReference type="SUPFAM" id="SSF52540">
    <property type="entry name" value="P-loop containing nucleoside triphosphate hydrolases"/>
    <property type="match status" value="1"/>
</dbReference>
<evidence type="ECO:0000313" key="2">
    <source>
        <dbReference type="Proteomes" id="UP000287416"/>
    </source>
</evidence>
<dbReference type="KEGG" id="vg:55811381"/>
<dbReference type="EMBL" id="MK278860">
    <property type="protein sequence ID" value="AZU98618.1"/>
    <property type="molecule type" value="Genomic_DNA"/>
</dbReference>
<proteinExistence type="predicted"/>
<dbReference type="RefSeq" id="YP_009882085.1">
    <property type="nucleotide sequence ID" value="NC_049445.1"/>
</dbReference>
<name>A0A3T0IGU8_9CAUD</name>
<reference evidence="1 2" key="1">
    <citation type="submission" date="2018-12" db="EMBL/GenBank/DDBJ databases">
        <title>Successful treatment of antibiotic resistant microbial bone infection with bacteriophages.</title>
        <authorList>
            <person name="Nir-Paz R."/>
            <person name="Gelman D."/>
            <person name="Khouri A."/>
            <person name="Sisson B.M."/>
            <person name="Fackler J."/>
            <person name="Oren S.A."/>
            <person name="Khalifa L."/>
            <person name="Rimon A."/>
            <person name="Glazer S.C."/>
            <person name="Moses A.E."/>
            <person name="Yoram W."/>
            <person name="Schooley R.T."/>
            <person name="Hazan R."/>
        </authorList>
    </citation>
    <scope>NUCLEOTIDE SEQUENCE [LARGE SCALE GENOMIC DNA]</scope>
</reference>
<organism evidence="1 2">
    <name type="scientific">Acinetobacter phage AbTZA1</name>
    <dbReference type="NCBI Taxonomy" id="2500827"/>
    <lineage>
        <taxon>Viruses</taxon>
        <taxon>Duplodnaviria</taxon>
        <taxon>Heunggongvirae</taxon>
        <taxon>Uroviricota</taxon>
        <taxon>Caudoviricetes</taxon>
        <taxon>Pantevenvirales</taxon>
        <taxon>Straboviridae</taxon>
        <taxon>Twarogvirinae</taxon>
        <taxon>Hadassahvirus</taxon>
        <taxon>Hadassahvirus azbtza1</taxon>
    </lineage>
</organism>
<protein>
    <submittedName>
        <fullName evidence="1">Uncharacterized protein</fullName>
    </submittedName>
</protein>
<evidence type="ECO:0000313" key="1">
    <source>
        <dbReference type="EMBL" id="AZU98618.1"/>
    </source>
</evidence>
<dbReference type="GeneID" id="55811381"/>
<dbReference type="Gene3D" id="3.40.50.300">
    <property type="entry name" value="P-loop containing nucleotide triphosphate hydrolases"/>
    <property type="match status" value="1"/>
</dbReference>
<dbReference type="InterPro" id="IPR027417">
    <property type="entry name" value="P-loop_NTPase"/>
</dbReference>
<keyword evidence="2" id="KW-1185">Reference proteome</keyword>
<sequence>MAKLILVEGPDNAGKTTLISNLERFTPAVLMPFPKRTSEGRFTCVTRNEVAIFETMLRYIDDDTTYILDRGGLSNIVYEGVLRGKPTQIFKDDFKRFIKQNDVLVVGLTRNKLNDNFADDLISISEEQFNAIVDEFEDVYNEFGITPYRILDHDVYNNINDIVPFEKVMEDLKIEEFIGP</sequence>
<accession>A0A3T0IGU8</accession>